<dbReference type="EMBL" id="AAVT01000013">
    <property type="protein sequence ID" value="EAW29878.1"/>
    <property type="molecule type" value="Genomic_DNA"/>
</dbReference>
<accession>A0YH03</accession>
<dbReference type="Gene3D" id="3.30.1370.150">
    <property type="entry name" value="Uncharacterised protein PF10928, DUF2810"/>
    <property type="match status" value="1"/>
</dbReference>
<organism evidence="2 3">
    <name type="scientific">marine gamma proteobacterium HTCC2143</name>
    <dbReference type="NCBI Taxonomy" id="247633"/>
    <lineage>
        <taxon>Bacteria</taxon>
        <taxon>Pseudomonadati</taxon>
        <taxon>Pseudomonadota</taxon>
        <taxon>Gammaproteobacteria</taxon>
        <taxon>Cellvibrionales</taxon>
        <taxon>Spongiibacteraceae</taxon>
        <taxon>BD1-7 clade</taxon>
    </lineage>
</organism>
<comment type="caution">
    <text evidence="2">The sequence shown here is derived from an EMBL/GenBank/DDBJ whole genome shotgun (WGS) entry which is preliminary data.</text>
</comment>
<dbReference type="AlphaFoldDB" id="A0YH03"/>
<name>A0YH03_9GAMM</name>
<sequence>MDLKRELQNLNNRLDKHRSKLAAAERREDKEVIAQASRGIEKTNKKIANVKAQQASQLGDKGSDIKSLAFNRALTKAEQADMGKLKKSVRGLIVVHPMTALGREIQVDVVTGYAPKSF</sequence>
<feature type="region of interest" description="Disordered" evidence="1">
    <location>
        <begin position="1"/>
        <end position="26"/>
    </location>
</feature>
<proteinExistence type="predicted"/>
<gene>
    <name evidence="2" type="ORF">GP2143_11784</name>
</gene>
<dbReference type="NCBIfam" id="NF008244">
    <property type="entry name" value="PRK11020.1"/>
    <property type="match status" value="1"/>
</dbReference>
<dbReference type="Pfam" id="PF10928">
    <property type="entry name" value="DUF2810"/>
    <property type="match status" value="1"/>
</dbReference>
<evidence type="ECO:0000313" key="3">
    <source>
        <dbReference type="Proteomes" id="UP000004931"/>
    </source>
</evidence>
<evidence type="ECO:0008006" key="4">
    <source>
        <dbReference type="Google" id="ProtNLM"/>
    </source>
</evidence>
<keyword evidence="3" id="KW-1185">Reference proteome</keyword>
<evidence type="ECO:0000313" key="2">
    <source>
        <dbReference type="EMBL" id="EAW29878.1"/>
    </source>
</evidence>
<dbReference type="InterPro" id="IPR021230">
    <property type="entry name" value="DUF2810"/>
</dbReference>
<dbReference type="eggNOG" id="ENOG5031D5W">
    <property type="taxonomic scope" value="Bacteria"/>
</dbReference>
<dbReference type="OrthoDB" id="6454978at2"/>
<dbReference type="Proteomes" id="UP000004931">
    <property type="component" value="Unassembled WGS sequence"/>
</dbReference>
<protein>
    <recommendedName>
        <fullName evidence="4">YibL family ribosome-associated protein</fullName>
    </recommendedName>
</protein>
<evidence type="ECO:0000256" key="1">
    <source>
        <dbReference type="SAM" id="MobiDB-lite"/>
    </source>
</evidence>
<reference evidence="2 3" key="1">
    <citation type="journal article" date="2010" name="J. Bacteriol.">
        <title>Genome sequence of the oligotrophic marine Gammaproteobacterium HTCC2143, isolated from the Oregon Coast.</title>
        <authorList>
            <person name="Oh H.M."/>
            <person name="Kang I."/>
            <person name="Ferriera S."/>
            <person name="Giovannoni S.J."/>
            <person name="Cho J.C."/>
        </authorList>
    </citation>
    <scope>NUCLEOTIDE SEQUENCE [LARGE SCALE GENOMIC DNA]</scope>
    <source>
        <strain evidence="2 3">HTCC2143</strain>
    </source>
</reference>
<dbReference type="STRING" id="247633.GP2143_11784"/>